<feature type="compositionally biased region" description="Basic residues" evidence="1">
    <location>
        <begin position="476"/>
        <end position="486"/>
    </location>
</feature>
<keyword evidence="3" id="KW-1185">Reference proteome</keyword>
<feature type="region of interest" description="Disordered" evidence="1">
    <location>
        <begin position="271"/>
        <end position="361"/>
    </location>
</feature>
<dbReference type="AlphaFoldDB" id="A0A1V8TPV2"/>
<protein>
    <submittedName>
        <fullName evidence="2">Uncharacterized protein</fullName>
    </submittedName>
</protein>
<accession>A0A1V8TPV2</accession>
<feature type="compositionally biased region" description="Low complexity" evidence="1">
    <location>
        <begin position="352"/>
        <end position="361"/>
    </location>
</feature>
<organism evidence="2 3">
    <name type="scientific">Cryoendolithus antarcticus</name>
    <dbReference type="NCBI Taxonomy" id="1507870"/>
    <lineage>
        <taxon>Eukaryota</taxon>
        <taxon>Fungi</taxon>
        <taxon>Dikarya</taxon>
        <taxon>Ascomycota</taxon>
        <taxon>Pezizomycotina</taxon>
        <taxon>Dothideomycetes</taxon>
        <taxon>Dothideomycetidae</taxon>
        <taxon>Cladosporiales</taxon>
        <taxon>Cladosporiaceae</taxon>
        <taxon>Cryoendolithus</taxon>
    </lineage>
</organism>
<dbReference type="InParanoid" id="A0A1V8TPV2"/>
<feature type="region of interest" description="Disordered" evidence="1">
    <location>
        <begin position="1"/>
        <end position="85"/>
    </location>
</feature>
<feature type="compositionally biased region" description="Low complexity" evidence="1">
    <location>
        <begin position="206"/>
        <end position="220"/>
    </location>
</feature>
<evidence type="ECO:0000313" key="3">
    <source>
        <dbReference type="Proteomes" id="UP000192596"/>
    </source>
</evidence>
<proteinExistence type="predicted"/>
<feature type="compositionally biased region" description="Polar residues" evidence="1">
    <location>
        <begin position="23"/>
        <end position="40"/>
    </location>
</feature>
<dbReference type="EMBL" id="NAJO01000003">
    <property type="protein sequence ID" value="OQO13232.1"/>
    <property type="molecule type" value="Genomic_DNA"/>
</dbReference>
<feature type="region of interest" description="Disordered" evidence="1">
    <location>
        <begin position="206"/>
        <end position="225"/>
    </location>
</feature>
<feature type="region of interest" description="Disordered" evidence="1">
    <location>
        <begin position="133"/>
        <end position="201"/>
    </location>
</feature>
<comment type="caution">
    <text evidence="2">The sequence shown here is derived from an EMBL/GenBank/DDBJ whole genome shotgun (WGS) entry which is preliminary data.</text>
</comment>
<feature type="compositionally biased region" description="Polar residues" evidence="1">
    <location>
        <begin position="306"/>
        <end position="318"/>
    </location>
</feature>
<gene>
    <name evidence="2" type="ORF">B0A48_01460</name>
</gene>
<feature type="compositionally biased region" description="Low complexity" evidence="1">
    <location>
        <begin position="278"/>
        <end position="301"/>
    </location>
</feature>
<evidence type="ECO:0000256" key="1">
    <source>
        <dbReference type="SAM" id="MobiDB-lite"/>
    </source>
</evidence>
<feature type="compositionally biased region" description="Pro residues" evidence="1">
    <location>
        <begin position="321"/>
        <end position="333"/>
    </location>
</feature>
<dbReference type="Proteomes" id="UP000192596">
    <property type="component" value="Unassembled WGS sequence"/>
</dbReference>
<evidence type="ECO:0000313" key="2">
    <source>
        <dbReference type="EMBL" id="OQO13232.1"/>
    </source>
</evidence>
<dbReference type="STRING" id="1507870.A0A1V8TPV2"/>
<feature type="compositionally biased region" description="Low complexity" evidence="1">
    <location>
        <begin position="64"/>
        <end position="85"/>
    </location>
</feature>
<reference evidence="3" key="1">
    <citation type="submission" date="2017-03" db="EMBL/GenBank/DDBJ databases">
        <title>Genomes of endolithic fungi from Antarctica.</title>
        <authorList>
            <person name="Coleine C."/>
            <person name="Masonjones S."/>
            <person name="Stajich J.E."/>
        </authorList>
    </citation>
    <scope>NUCLEOTIDE SEQUENCE [LARGE SCALE GENOMIC DNA]</scope>
    <source>
        <strain evidence="3">CCFEE 5527</strain>
    </source>
</reference>
<feature type="compositionally biased region" description="Low complexity" evidence="1">
    <location>
        <begin position="137"/>
        <end position="201"/>
    </location>
</feature>
<name>A0A1V8TPV2_9PEZI</name>
<feature type="region of interest" description="Disordered" evidence="1">
    <location>
        <begin position="464"/>
        <end position="496"/>
    </location>
</feature>
<sequence>MAPPPPNQNTSAKGPLGHYHQQAWLQPSANLPSPTQQPHVRQSPPVQGFPAQQLAQQPPRPVYQTQSQQTSAQQPIRQQPYGQQAVVHQQFSQQVAGQQLVPTHVSPPVPVVAGYQQQVGGYAGGYAQQGMVHAQHAHQSTSRTSSSTTTTTTTQTTQQQQQRQQQQSAGQVQQHQQLQIRQAPPAPQIQHHQQLQIQQAPAAPQIYHQQQQMQYVQRAQPPSPPQIVQYASPPPQVQYVAPPPPVQYIAPPPQAPVHHTTNYTTIYQAAPAQPPPQQQVVQTSSAQVVQQQRPRSRPLQLHVNITDVTLSSSSSLQTRPKSPPPQVRPPSPPRQLALPSPARHSSRHDQGINNSSTTTTTITNITRTEAESRGADFLERYDEEMARRLLVVCPPCPAGFGWEAQEDGYECEAGSHLIPYTETDAWIAGLRPGGDIIGKMFTVDEVRERYLRRAIRNGLDPRLAGELSRRSEQRSGGRRGRMPRRGRMFDDDDDDDDDLFSAFSAASRRQGMRDPFK</sequence>